<gene>
    <name evidence="9" type="ordered locus">TKWG_13705</name>
</gene>
<dbReference type="EMBL" id="CP003555">
    <property type="protein sequence ID" value="AFK62840.1"/>
    <property type="molecule type" value="Genomic_DNA"/>
</dbReference>
<keyword evidence="7" id="KW-0812">Transmembrane</keyword>
<evidence type="ECO:0000313" key="10">
    <source>
        <dbReference type="Proteomes" id="UP000005267"/>
    </source>
</evidence>
<keyword evidence="10" id="KW-1185">Reference proteome</keyword>
<feature type="transmembrane region" description="Helical" evidence="7">
    <location>
        <begin position="29"/>
        <end position="49"/>
    </location>
</feature>
<dbReference type="Proteomes" id="UP000005267">
    <property type="component" value="Chromosome"/>
</dbReference>
<reference evidence="9 10" key="1">
    <citation type="journal article" date="2011" name="J. Bacteriol.">
        <title>Whole-genome shotgun sequencing of the sulfur-oxidizing chemoautotroph Tetrathiobacter kashmirensis.</title>
        <authorList>
            <person name="Ghosh W."/>
            <person name="George A."/>
            <person name="Agarwal A."/>
            <person name="Raj P."/>
            <person name="Alam M."/>
            <person name="Pyne P."/>
            <person name="Das Gupta S.K."/>
        </authorList>
    </citation>
    <scope>NUCLEOTIDE SEQUENCE [LARGE SCALE GENOMIC DNA]</scope>
    <source>
        <strain evidence="9 10">WT001</strain>
    </source>
</reference>
<evidence type="ECO:0000256" key="5">
    <source>
        <dbReference type="ARBA" id="ARBA00023004"/>
    </source>
</evidence>
<evidence type="ECO:0000259" key="8">
    <source>
        <dbReference type="PROSITE" id="PS51007"/>
    </source>
</evidence>
<dbReference type="KEGG" id="aka:TKWG_13705"/>
<dbReference type="Pfam" id="PF00034">
    <property type="entry name" value="Cytochrom_C"/>
    <property type="match status" value="1"/>
</dbReference>
<feature type="domain" description="Cytochrome c" evidence="8">
    <location>
        <begin position="74"/>
        <end position="159"/>
    </location>
</feature>
<dbReference type="GO" id="GO:0020037">
    <property type="term" value="F:heme binding"/>
    <property type="evidence" value="ECO:0007669"/>
    <property type="project" value="InterPro"/>
</dbReference>
<evidence type="ECO:0000256" key="4">
    <source>
        <dbReference type="ARBA" id="ARBA00022982"/>
    </source>
</evidence>
<keyword evidence="2 6" id="KW-0349">Heme</keyword>
<dbReference type="InterPro" id="IPR050597">
    <property type="entry name" value="Cytochrome_c_Oxidase_Subunit"/>
</dbReference>
<keyword evidence="4" id="KW-0249">Electron transport</keyword>
<dbReference type="RefSeq" id="WP_014750931.1">
    <property type="nucleotide sequence ID" value="NC_017964.1"/>
</dbReference>
<dbReference type="GO" id="GO:0046872">
    <property type="term" value="F:metal ion binding"/>
    <property type="evidence" value="ECO:0007669"/>
    <property type="project" value="UniProtKB-KW"/>
</dbReference>
<dbReference type="PANTHER" id="PTHR33751">
    <property type="entry name" value="CBB3-TYPE CYTOCHROME C OXIDASE SUBUNIT FIXP"/>
    <property type="match status" value="1"/>
</dbReference>
<evidence type="ECO:0000256" key="6">
    <source>
        <dbReference type="PROSITE-ProRule" id="PRU00433"/>
    </source>
</evidence>
<evidence type="ECO:0000256" key="1">
    <source>
        <dbReference type="ARBA" id="ARBA00022448"/>
    </source>
</evidence>
<name>I3UCV2_ADVKW</name>
<dbReference type="Gene3D" id="1.10.760.10">
    <property type="entry name" value="Cytochrome c-like domain"/>
    <property type="match status" value="2"/>
</dbReference>
<sequence>MFNRGKKRPVPRVDAVDPTFEPWEPSRPIPLFLIAVFFALAVWGGVNYLGDLMPERVSNNEAGIPNIVAGSSKSTPDAGAPLLVSQGNGSVWSCASCHGDQGQGAGQTPQLAGLSQAYIIKQLQDFASGSRSNESMRYVATQLTAPEINEVAAYYARLVVPVATAAVPGTDIERGRALNLHGDWKQDIPACVTCHGEAGEGLGPMFPRLAGQQPEYLFSQLVAFKGGMRQNSPLSLMDDIAKRMSTEDMWAVSQYFGALRQQEAN</sequence>
<dbReference type="SUPFAM" id="SSF46626">
    <property type="entry name" value="Cytochrome c"/>
    <property type="match status" value="2"/>
</dbReference>
<evidence type="ECO:0000256" key="7">
    <source>
        <dbReference type="SAM" id="Phobius"/>
    </source>
</evidence>
<evidence type="ECO:0000313" key="9">
    <source>
        <dbReference type="EMBL" id="AFK62840.1"/>
    </source>
</evidence>
<dbReference type="PANTHER" id="PTHR33751:SF9">
    <property type="entry name" value="CYTOCHROME C4"/>
    <property type="match status" value="1"/>
</dbReference>
<keyword evidence="3 6" id="KW-0479">Metal-binding</keyword>
<feature type="domain" description="Cytochrome c" evidence="8">
    <location>
        <begin position="170"/>
        <end position="260"/>
    </location>
</feature>
<proteinExistence type="predicted"/>
<keyword evidence="7" id="KW-0472">Membrane</keyword>
<keyword evidence="5 6" id="KW-0408">Iron</keyword>
<dbReference type="InterPro" id="IPR009056">
    <property type="entry name" value="Cyt_c-like_dom"/>
</dbReference>
<evidence type="ECO:0000256" key="3">
    <source>
        <dbReference type="ARBA" id="ARBA00022723"/>
    </source>
</evidence>
<dbReference type="GO" id="GO:0009055">
    <property type="term" value="F:electron transfer activity"/>
    <property type="evidence" value="ECO:0007669"/>
    <property type="project" value="InterPro"/>
</dbReference>
<keyword evidence="1" id="KW-0813">Transport</keyword>
<evidence type="ECO:0000256" key="2">
    <source>
        <dbReference type="ARBA" id="ARBA00022617"/>
    </source>
</evidence>
<dbReference type="STRING" id="1036672.TKWG_13705"/>
<dbReference type="PROSITE" id="PS51007">
    <property type="entry name" value="CYTC"/>
    <property type="match status" value="2"/>
</dbReference>
<dbReference type="InterPro" id="IPR036909">
    <property type="entry name" value="Cyt_c-like_dom_sf"/>
</dbReference>
<reference evidence="10" key="2">
    <citation type="journal article" date="2013" name="PLoS ONE">
        <title>Genome implosion elicits host-confinement in Alcaligenaceae: evidence from the comparative genomics of Tetrathiobacter kashmirensis, a pathogen in the making.</title>
        <authorList>
            <person name="Ghosh W."/>
            <person name="Alam M."/>
            <person name="Roy C."/>
            <person name="Pyne P."/>
            <person name="George A."/>
            <person name="Chakraborty R."/>
            <person name="Majumder S."/>
            <person name="Agarwal A."/>
            <person name="Chakraborty S."/>
            <person name="Majumdar S."/>
            <person name="Gupta S.K."/>
        </authorList>
    </citation>
    <scope>NUCLEOTIDE SEQUENCE [LARGE SCALE GENOMIC DNA]</scope>
    <source>
        <strain evidence="10">WT001</strain>
    </source>
</reference>
<dbReference type="HOGENOM" id="CLU_076280_0_1_4"/>
<dbReference type="OrthoDB" id="9773456at2"/>
<accession>I3UCV2</accession>
<organism evidence="9 10">
    <name type="scientific">Advenella kashmirensis (strain DSM 17095 / LMG 22695 / WT001)</name>
    <name type="common">Tetrathiobacter kashmirensis</name>
    <dbReference type="NCBI Taxonomy" id="1036672"/>
    <lineage>
        <taxon>Bacteria</taxon>
        <taxon>Pseudomonadati</taxon>
        <taxon>Pseudomonadota</taxon>
        <taxon>Betaproteobacteria</taxon>
        <taxon>Burkholderiales</taxon>
        <taxon>Alcaligenaceae</taxon>
    </lineage>
</organism>
<keyword evidence="7" id="KW-1133">Transmembrane helix</keyword>
<protein>
    <submittedName>
        <fullName evidence="9">Putative cytochrome c4</fullName>
    </submittedName>
</protein>
<dbReference type="AlphaFoldDB" id="I3UCV2"/>